<evidence type="ECO:0000313" key="2">
    <source>
        <dbReference type="Proteomes" id="UP000266673"/>
    </source>
</evidence>
<name>A0A397UVU6_9GLOM</name>
<gene>
    <name evidence="1" type="ORF">C2G38_2195680</name>
</gene>
<sequence>MANCRYVFYDFLSYLVNVMKQFTRYHTRQLFQGERFLLEIISDTQSSSVIKASLRNCELIPDNGFSCLQDKEAFYQYLT</sequence>
<comment type="caution">
    <text evidence="1">The sequence shown here is derived from an EMBL/GenBank/DDBJ whole genome shotgun (WGS) entry which is preliminary data.</text>
</comment>
<dbReference type="EMBL" id="QKWP01000849">
    <property type="protein sequence ID" value="RIB14255.1"/>
    <property type="molecule type" value="Genomic_DNA"/>
</dbReference>
<dbReference type="OrthoDB" id="120976at2759"/>
<reference evidence="1 2" key="1">
    <citation type="submission" date="2018-06" db="EMBL/GenBank/DDBJ databases">
        <title>Comparative genomics reveals the genomic features of Rhizophagus irregularis, R. cerebriforme, R. diaphanum and Gigaspora rosea, and their symbiotic lifestyle signature.</title>
        <authorList>
            <person name="Morin E."/>
            <person name="San Clemente H."/>
            <person name="Chen E.C.H."/>
            <person name="De La Providencia I."/>
            <person name="Hainaut M."/>
            <person name="Kuo A."/>
            <person name="Kohler A."/>
            <person name="Murat C."/>
            <person name="Tang N."/>
            <person name="Roy S."/>
            <person name="Loubradou J."/>
            <person name="Henrissat B."/>
            <person name="Grigoriev I.V."/>
            <person name="Corradi N."/>
            <person name="Roux C."/>
            <person name="Martin F.M."/>
        </authorList>
    </citation>
    <scope>NUCLEOTIDE SEQUENCE [LARGE SCALE GENOMIC DNA]</scope>
    <source>
        <strain evidence="1 2">DAOM 194757</strain>
    </source>
</reference>
<evidence type="ECO:0000313" key="1">
    <source>
        <dbReference type="EMBL" id="RIB14255.1"/>
    </source>
</evidence>
<dbReference type="AlphaFoldDB" id="A0A397UVU6"/>
<keyword evidence="2" id="KW-1185">Reference proteome</keyword>
<accession>A0A397UVU6</accession>
<dbReference type="Proteomes" id="UP000266673">
    <property type="component" value="Unassembled WGS sequence"/>
</dbReference>
<proteinExistence type="predicted"/>
<organism evidence="1 2">
    <name type="scientific">Gigaspora rosea</name>
    <dbReference type="NCBI Taxonomy" id="44941"/>
    <lineage>
        <taxon>Eukaryota</taxon>
        <taxon>Fungi</taxon>
        <taxon>Fungi incertae sedis</taxon>
        <taxon>Mucoromycota</taxon>
        <taxon>Glomeromycotina</taxon>
        <taxon>Glomeromycetes</taxon>
        <taxon>Diversisporales</taxon>
        <taxon>Gigasporaceae</taxon>
        <taxon>Gigaspora</taxon>
    </lineage>
</organism>
<protein>
    <submittedName>
        <fullName evidence="1">Uncharacterized protein</fullName>
    </submittedName>
</protein>